<dbReference type="AlphaFoldDB" id="A0A1H6F573"/>
<reference evidence="1 2" key="1">
    <citation type="submission" date="2016-10" db="EMBL/GenBank/DDBJ databases">
        <authorList>
            <person name="de Groot N.N."/>
        </authorList>
    </citation>
    <scope>NUCLEOTIDE SEQUENCE [LARGE SCALE GENOMIC DNA]</scope>
    <source>
        <strain evidence="1">MBHS1</strain>
    </source>
</reference>
<organism evidence="1 2">
    <name type="scientific">Candidatus Venteria ishoeyi</name>
    <dbReference type="NCBI Taxonomy" id="1899563"/>
    <lineage>
        <taxon>Bacteria</taxon>
        <taxon>Pseudomonadati</taxon>
        <taxon>Pseudomonadota</taxon>
        <taxon>Gammaproteobacteria</taxon>
        <taxon>Thiotrichales</taxon>
        <taxon>Thiotrichaceae</taxon>
        <taxon>Venteria</taxon>
    </lineage>
</organism>
<dbReference type="Proteomes" id="UP000236724">
    <property type="component" value="Unassembled WGS sequence"/>
</dbReference>
<sequence length="57" mass="6695">MNLQELIQEELDAVGGRVTQPQKKTIEQFENEYAQLKKRYNHLFSSSKSPSKSRRNL</sequence>
<accession>A0A1H6F573</accession>
<proteinExistence type="predicted"/>
<dbReference type="EMBL" id="FMSV02000181">
    <property type="protein sequence ID" value="SEH05280.1"/>
    <property type="molecule type" value="Genomic_DNA"/>
</dbReference>
<name>A0A1H6F573_9GAMM</name>
<protein>
    <submittedName>
        <fullName evidence="1">Uncharacterized protein</fullName>
    </submittedName>
</protein>
<evidence type="ECO:0000313" key="1">
    <source>
        <dbReference type="EMBL" id="SEH05280.1"/>
    </source>
</evidence>
<keyword evidence="2" id="KW-1185">Reference proteome</keyword>
<evidence type="ECO:0000313" key="2">
    <source>
        <dbReference type="Proteomes" id="UP000236724"/>
    </source>
</evidence>
<gene>
    <name evidence="1" type="ORF">MBHS_01133</name>
</gene>